<dbReference type="EMBL" id="JAIWQS010000007">
    <property type="protein sequence ID" value="KAJ8758509.1"/>
    <property type="molecule type" value="Genomic_DNA"/>
</dbReference>
<reference evidence="6 7" key="1">
    <citation type="submission" date="2021-09" db="EMBL/GenBank/DDBJ databases">
        <title>Genomic insights and catalytic innovation underlie evolution of tropane alkaloids biosynthesis.</title>
        <authorList>
            <person name="Wang Y.-J."/>
            <person name="Tian T."/>
            <person name="Huang J.-P."/>
            <person name="Huang S.-X."/>
        </authorList>
    </citation>
    <scope>NUCLEOTIDE SEQUENCE [LARGE SCALE GENOMIC DNA]</scope>
    <source>
        <strain evidence="6">KIB-2018</strain>
        <tissue evidence="6">Leaf</tissue>
    </source>
</reference>
<dbReference type="Proteomes" id="UP001159364">
    <property type="component" value="Linkage Group LG07"/>
</dbReference>
<keyword evidence="3" id="KW-0808">Transferase</keyword>
<dbReference type="Pfam" id="PF05637">
    <property type="entry name" value="Glyco_transf_34"/>
    <property type="match status" value="2"/>
</dbReference>
<sequence length="360" mass="42088">MIPRGRQIHKTFNNIKITILCDFSTIFILRGIINTGNISNSNADVVNQNLIEEANRILTEIYSDKDPTVLNDLNQNPKFPSHFTHGKPEFCCFLVRLPTRAVKNKIDYCRIHGIEIIYNMAHLDKELARYWGKLPMIRRLMVDAMFTDMVFEIPLSKYSKHNLVIHGYPDLLFDQKLWIALNIRSFFWSLDLLDAWAPMGPKGPIREEVGKILTANLKGRPEFEVDNQSTLIYLLLSQKDQWMDKAGLVDWYEEMIEEHHPSLSDERWPFVTHFLGCKPYGSYGDYPVEKCLKSMERAFNFADKQVLKLYGFGYRGLLSPKIKRIRNETVTPLNYVDQFDIHHSVHPKELVDPRAKRQRE</sequence>
<dbReference type="InterPro" id="IPR008630">
    <property type="entry name" value="Glyco_trans_34"/>
</dbReference>
<gene>
    <name evidence="6" type="ORF">K2173_000230</name>
</gene>
<evidence type="ECO:0000313" key="7">
    <source>
        <dbReference type="Proteomes" id="UP001159364"/>
    </source>
</evidence>
<dbReference type="GO" id="GO:0016758">
    <property type="term" value="F:hexosyltransferase activity"/>
    <property type="evidence" value="ECO:0007669"/>
    <property type="project" value="TreeGrafter"/>
</dbReference>
<comment type="caution">
    <text evidence="6">The sequence shown here is derived from an EMBL/GenBank/DDBJ whole genome shotgun (WGS) entry which is preliminary data.</text>
</comment>
<evidence type="ECO:0000256" key="1">
    <source>
        <dbReference type="ARBA" id="ARBA00004323"/>
    </source>
</evidence>
<dbReference type="AlphaFoldDB" id="A0AAV8SWL1"/>
<proteinExistence type="predicted"/>
<dbReference type="GO" id="GO:0005802">
    <property type="term" value="C:trans-Golgi network"/>
    <property type="evidence" value="ECO:0007669"/>
    <property type="project" value="TreeGrafter"/>
</dbReference>
<keyword evidence="4" id="KW-0812">Transmembrane</keyword>
<keyword evidence="7" id="KW-1185">Reference proteome</keyword>
<evidence type="ECO:0000256" key="3">
    <source>
        <dbReference type="ARBA" id="ARBA00022679"/>
    </source>
</evidence>
<accession>A0AAV8SWL1</accession>
<dbReference type="PANTHER" id="PTHR31311">
    <property type="entry name" value="XYLOGLUCAN 6-XYLOSYLTRANSFERASE 5-RELATED-RELATED"/>
    <property type="match status" value="1"/>
</dbReference>
<dbReference type="GO" id="GO:0000139">
    <property type="term" value="C:Golgi membrane"/>
    <property type="evidence" value="ECO:0007669"/>
    <property type="project" value="UniProtKB-SubCell"/>
</dbReference>
<evidence type="ECO:0000313" key="6">
    <source>
        <dbReference type="EMBL" id="KAJ8758509.1"/>
    </source>
</evidence>
<organism evidence="6 7">
    <name type="scientific">Erythroxylum novogranatense</name>
    <dbReference type="NCBI Taxonomy" id="1862640"/>
    <lineage>
        <taxon>Eukaryota</taxon>
        <taxon>Viridiplantae</taxon>
        <taxon>Streptophyta</taxon>
        <taxon>Embryophyta</taxon>
        <taxon>Tracheophyta</taxon>
        <taxon>Spermatophyta</taxon>
        <taxon>Magnoliopsida</taxon>
        <taxon>eudicotyledons</taxon>
        <taxon>Gunneridae</taxon>
        <taxon>Pentapetalae</taxon>
        <taxon>rosids</taxon>
        <taxon>fabids</taxon>
        <taxon>Malpighiales</taxon>
        <taxon>Erythroxylaceae</taxon>
        <taxon>Erythroxylum</taxon>
    </lineage>
</organism>
<keyword evidence="4" id="KW-0735">Signal-anchor</keyword>
<dbReference type="GO" id="GO:0009969">
    <property type="term" value="P:xyloglucan biosynthetic process"/>
    <property type="evidence" value="ECO:0007669"/>
    <property type="project" value="TreeGrafter"/>
</dbReference>
<name>A0AAV8SWL1_9ROSI</name>
<evidence type="ECO:0000256" key="4">
    <source>
        <dbReference type="ARBA" id="ARBA00022968"/>
    </source>
</evidence>
<dbReference type="PANTHER" id="PTHR31311:SF13">
    <property type="entry name" value="XYLOGLUCAN 6-XYLOSYLTRANSFERASE 5-RELATED"/>
    <property type="match status" value="1"/>
</dbReference>
<comment type="subcellular location">
    <subcellularLocation>
        <location evidence="1">Golgi apparatus membrane</location>
        <topology evidence="1">Single-pass type II membrane protein</topology>
    </subcellularLocation>
</comment>
<keyword evidence="5" id="KW-0333">Golgi apparatus</keyword>
<evidence type="ECO:0000256" key="2">
    <source>
        <dbReference type="ARBA" id="ARBA00022676"/>
    </source>
</evidence>
<protein>
    <submittedName>
        <fullName evidence="6">Uncharacterized protein</fullName>
    </submittedName>
</protein>
<dbReference type="GO" id="GO:0005768">
    <property type="term" value="C:endosome"/>
    <property type="evidence" value="ECO:0007669"/>
    <property type="project" value="TreeGrafter"/>
</dbReference>
<evidence type="ECO:0000256" key="5">
    <source>
        <dbReference type="ARBA" id="ARBA00023034"/>
    </source>
</evidence>
<keyword evidence="2" id="KW-0328">Glycosyltransferase</keyword>